<evidence type="ECO:0000256" key="1">
    <source>
        <dbReference type="SAM" id="MobiDB-lite"/>
    </source>
</evidence>
<feature type="region of interest" description="Disordered" evidence="1">
    <location>
        <begin position="559"/>
        <end position="578"/>
    </location>
</feature>
<dbReference type="Gene3D" id="1.10.287.940">
    <property type="entry name" value="atp-gated p2x4 ion channel"/>
    <property type="match status" value="1"/>
</dbReference>
<accession>A0A7S1SXY0</accession>
<protein>
    <recommendedName>
        <fullName evidence="4">EF-hand domain-containing protein</fullName>
    </recommendedName>
</protein>
<dbReference type="PROSITE" id="PS00018">
    <property type="entry name" value="EF_HAND_1"/>
    <property type="match status" value="1"/>
</dbReference>
<reference evidence="3" key="1">
    <citation type="submission" date="2021-01" db="EMBL/GenBank/DDBJ databases">
        <authorList>
            <person name="Corre E."/>
            <person name="Pelletier E."/>
            <person name="Niang G."/>
            <person name="Scheremetjew M."/>
            <person name="Finn R."/>
            <person name="Kale V."/>
            <person name="Holt S."/>
            <person name="Cochrane G."/>
            <person name="Meng A."/>
            <person name="Brown T."/>
            <person name="Cohen L."/>
        </authorList>
    </citation>
    <scope>NUCLEOTIDE SEQUENCE</scope>
    <source>
        <strain evidence="3">PLY429</strain>
    </source>
</reference>
<dbReference type="EMBL" id="HBGG01027984">
    <property type="protein sequence ID" value="CAD9212201.1"/>
    <property type="molecule type" value="Transcribed_RNA"/>
</dbReference>
<feature type="compositionally biased region" description="Polar residues" evidence="1">
    <location>
        <begin position="569"/>
        <end position="578"/>
    </location>
</feature>
<sequence>MVWWNEGVFDSPCWRAVTPALGFIANKNVGIKDWRLGVIFRFFQLCVLGYVAWDVVNQKSYLYREVPQINFQPIIAGDNDLTLAMQESIANPPIYCTNTSTYQYALEASSGGAEAFYGNNGSTPLECVILDGDILATTIGPDTIMFATYVREEITRRRDNITSLADCPDKSTVYFEDGEYALDPTFLAGSCTYKLIKHTLPVAPENMTLGFSFSYFSPSPDVGISGNSGNLQCSLKSDIDEAITQELGEGQFVISMPIWKWLELAHVDLDKHISQRDNLAQTSGSDLSVNGTLPMARVTGVQFQVSVSLYNENLQPYGRAGNNKQACNIELHPTLFWTPGPTQVFRLWDQLPQTGLSSVQAYGILFTFQGGGSFGVFSYKNLITALIAGAVLLNIAHTVTTYVALYTLGVRSKLYGKFINEKCDYQREFARYAAQSLVAGDYFRRKDMDQTQALERSEIYKSLAGLFQEKLAVDELYALTDFVIKVGDMTKTKLDADAKVEGQISLEEWINVFTEDRCTMGMLRKIIDSEYNEEERRALGSAHGPAAHRVVEETDNGTYPVMRKEHPGVSSTSPLPMI</sequence>
<evidence type="ECO:0000256" key="2">
    <source>
        <dbReference type="SAM" id="Phobius"/>
    </source>
</evidence>
<organism evidence="3">
    <name type="scientific">Tetraselmis chuii</name>
    <dbReference type="NCBI Taxonomy" id="63592"/>
    <lineage>
        <taxon>Eukaryota</taxon>
        <taxon>Viridiplantae</taxon>
        <taxon>Chlorophyta</taxon>
        <taxon>core chlorophytes</taxon>
        <taxon>Chlorodendrophyceae</taxon>
        <taxon>Chlorodendrales</taxon>
        <taxon>Chlorodendraceae</taxon>
        <taxon>Tetraselmis</taxon>
    </lineage>
</organism>
<keyword evidence="2" id="KW-0472">Membrane</keyword>
<evidence type="ECO:0000313" key="3">
    <source>
        <dbReference type="EMBL" id="CAD9212201.1"/>
    </source>
</evidence>
<dbReference type="AlphaFoldDB" id="A0A7S1SXY0"/>
<proteinExistence type="predicted"/>
<keyword evidence="2" id="KW-1133">Transmembrane helix</keyword>
<feature type="transmembrane region" description="Helical" evidence="2">
    <location>
        <begin position="382"/>
        <end position="408"/>
    </location>
</feature>
<evidence type="ECO:0008006" key="4">
    <source>
        <dbReference type="Google" id="ProtNLM"/>
    </source>
</evidence>
<gene>
    <name evidence="3" type="ORF">TCHU04912_LOCUS14440</name>
</gene>
<dbReference type="InterPro" id="IPR018247">
    <property type="entry name" value="EF_Hand_1_Ca_BS"/>
</dbReference>
<keyword evidence="2" id="KW-0812">Transmembrane</keyword>
<name>A0A7S1SXY0_9CHLO</name>